<evidence type="ECO:0000256" key="1">
    <source>
        <dbReference type="SAM" id="Phobius"/>
    </source>
</evidence>
<protein>
    <submittedName>
        <fullName evidence="2">Uncharacterized protein</fullName>
    </submittedName>
</protein>
<gene>
    <name evidence="2" type="ORF">CUN48_06350</name>
</gene>
<keyword evidence="1" id="KW-1133">Transmembrane helix</keyword>
<evidence type="ECO:0000313" key="2">
    <source>
        <dbReference type="EMBL" id="PJF47857.1"/>
    </source>
</evidence>
<keyword evidence="1" id="KW-0812">Transmembrane</keyword>
<dbReference type="AlphaFoldDB" id="A0A2M8QDH7"/>
<evidence type="ECO:0000313" key="3">
    <source>
        <dbReference type="Proteomes" id="UP000230790"/>
    </source>
</evidence>
<accession>A0A2M8QDH7</accession>
<dbReference type="EMBL" id="PGTN01000032">
    <property type="protein sequence ID" value="PJF47857.1"/>
    <property type="molecule type" value="Genomic_DNA"/>
</dbReference>
<feature type="transmembrane region" description="Helical" evidence="1">
    <location>
        <begin position="51"/>
        <end position="71"/>
    </location>
</feature>
<dbReference type="Proteomes" id="UP000230790">
    <property type="component" value="Unassembled WGS sequence"/>
</dbReference>
<comment type="caution">
    <text evidence="2">The sequence shown here is derived from an EMBL/GenBank/DDBJ whole genome shotgun (WGS) entry which is preliminary data.</text>
</comment>
<name>A0A2M8QDH7_9CHLR</name>
<reference evidence="2 3" key="1">
    <citation type="submission" date="2017-11" db="EMBL/GenBank/DDBJ databases">
        <title>Evolution of Phototrophy in the Chloroflexi Phylum Driven by Horizontal Gene Transfer.</title>
        <authorList>
            <person name="Ward L.M."/>
            <person name="Hemp J."/>
            <person name="Shih P.M."/>
            <person name="Mcglynn S.E."/>
            <person name="Fischer W."/>
        </authorList>
    </citation>
    <scope>NUCLEOTIDE SEQUENCE [LARGE SCALE GENOMIC DNA]</scope>
    <source>
        <strain evidence="2">JP3_7</strain>
    </source>
</reference>
<proteinExistence type="predicted"/>
<sequence length="77" mass="8722">MIVSIVGVILSFFLLVNGFAALRRPLDELVKYDPLGRRLLERRGERFTLRMYRLFGLAMLALGLVAGYASIYRLMGA</sequence>
<organism evidence="2 3">
    <name type="scientific">Candidatus Thermofonsia Clade 3 bacterium</name>
    <dbReference type="NCBI Taxonomy" id="2364212"/>
    <lineage>
        <taxon>Bacteria</taxon>
        <taxon>Bacillati</taxon>
        <taxon>Chloroflexota</taxon>
        <taxon>Candidatus Thermofontia</taxon>
        <taxon>Candidatus Thermofonsia Clade 3</taxon>
    </lineage>
</organism>
<keyword evidence="1" id="KW-0472">Membrane</keyword>